<dbReference type="PRINTS" id="PR00878">
    <property type="entry name" value="CHOLNESTRASE"/>
</dbReference>
<comment type="catalytic activity">
    <reaction evidence="8">
        <text>acetylcholine + H2O = choline + acetate + H(+)</text>
        <dbReference type="Rhea" id="RHEA:17561"/>
        <dbReference type="ChEBI" id="CHEBI:15354"/>
        <dbReference type="ChEBI" id="CHEBI:15355"/>
        <dbReference type="ChEBI" id="CHEBI:15377"/>
        <dbReference type="ChEBI" id="CHEBI:15378"/>
        <dbReference type="ChEBI" id="CHEBI:30089"/>
        <dbReference type="EC" id="3.1.1.7"/>
    </reaction>
</comment>
<evidence type="ECO:0000259" key="11">
    <source>
        <dbReference type="Pfam" id="PF00135"/>
    </source>
</evidence>
<dbReference type="InterPro" id="IPR000997">
    <property type="entry name" value="Cholinesterase"/>
</dbReference>
<evidence type="ECO:0000256" key="9">
    <source>
        <dbReference type="PIRSR" id="PIRSR600997-1"/>
    </source>
</evidence>
<dbReference type="OrthoDB" id="408631at2759"/>
<evidence type="ECO:0000256" key="5">
    <source>
        <dbReference type="ARBA" id="ARBA00022867"/>
    </source>
</evidence>
<dbReference type="Gene3D" id="3.40.50.1820">
    <property type="entry name" value="alpha/beta hydrolase"/>
    <property type="match status" value="1"/>
</dbReference>
<name>A0A9J6G1L8_HAELO</name>
<dbReference type="InterPro" id="IPR029058">
    <property type="entry name" value="AB_hydrolase_fold"/>
</dbReference>
<evidence type="ECO:0000313" key="12">
    <source>
        <dbReference type="EMBL" id="KAH9368392.1"/>
    </source>
</evidence>
<dbReference type="EC" id="3.1.1.7" evidence="2"/>
<proteinExistence type="inferred from homology"/>
<dbReference type="InterPro" id="IPR019819">
    <property type="entry name" value="Carboxylesterase_B_CS"/>
</dbReference>
<comment type="caution">
    <text evidence="12">The sequence shown here is derived from an EMBL/GenBank/DDBJ whole genome shotgun (WGS) entry which is preliminary data.</text>
</comment>
<dbReference type="GO" id="GO:0005615">
    <property type="term" value="C:extracellular space"/>
    <property type="evidence" value="ECO:0007669"/>
    <property type="project" value="TreeGrafter"/>
</dbReference>
<dbReference type="InterPro" id="IPR050654">
    <property type="entry name" value="AChE-related_enzymes"/>
</dbReference>
<evidence type="ECO:0000313" key="13">
    <source>
        <dbReference type="Proteomes" id="UP000821853"/>
    </source>
</evidence>
<comment type="similarity">
    <text evidence="1">Belongs to the type-B carboxylesterase/lipase family.</text>
</comment>
<keyword evidence="6" id="KW-1015">Disulfide bond</keyword>
<dbReference type="PANTHER" id="PTHR43918:SF4">
    <property type="entry name" value="CARBOXYLIC ESTER HYDROLASE"/>
    <property type="match status" value="1"/>
</dbReference>
<protein>
    <recommendedName>
        <fullName evidence="2">acetylcholinesterase</fullName>
        <ecNumber evidence="2">3.1.1.7</ecNumber>
    </recommendedName>
</protein>
<evidence type="ECO:0000256" key="8">
    <source>
        <dbReference type="ARBA" id="ARBA00048484"/>
    </source>
</evidence>
<keyword evidence="5" id="KW-0531">Neurotransmitter degradation</keyword>
<evidence type="ECO:0000256" key="2">
    <source>
        <dbReference type="ARBA" id="ARBA00013276"/>
    </source>
</evidence>
<dbReference type="EMBL" id="JABSTR010000004">
    <property type="protein sequence ID" value="KAH9368392.1"/>
    <property type="molecule type" value="Genomic_DNA"/>
</dbReference>
<keyword evidence="13" id="KW-1185">Reference proteome</keyword>
<dbReference type="GO" id="GO:0003990">
    <property type="term" value="F:acetylcholinesterase activity"/>
    <property type="evidence" value="ECO:0007669"/>
    <property type="project" value="UniProtKB-EC"/>
</dbReference>
<gene>
    <name evidence="12" type="ORF">HPB48_012678</name>
</gene>
<dbReference type="VEuPathDB" id="VectorBase:HLOH_052462"/>
<feature type="active site" description="Acyl-ester intermediate" evidence="9">
    <location>
        <position position="238"/>
    </location>
</feature>
<evidence type="ECO:0000256" key="4">
    <source>
        <dbReference type="ARBA" id="ARBA00022801"/>
    </source>
</evidence>
<keyword evidence="4" id="KW-0378">Hydrolase</keyword>
<dbReference type="PANTHER" id="PTHR43918">
    <property type="entry name" value="ACETYLCHOLINESTERASE"/>
    <property type="match status" value="1"/>
</dbReference>
<dbReference type="Proteomes" id="UP000821853">
    <property type="component" value="Chromosome 2"/>
</dbReference>
<reference evidence="12 13" key="1">
    <citation type="journal article" date="2020" name="Cell">
        <title>Large-Scale Comparative Analyses of Tick Genomes Elucidate Their Genetic Diversity and Vector Capacities.</title>
        <authorList>
            <consortium name="Tick Genome and Microbiome Consortium (TIGMIC)"/>
            <person name="Jia N."/>
            <person name="Wang J."/>
            <person name="Shi W."/>
            <person name="Du L."/>
            <person name="Sun Y."/>
            <person name="Zhan W."/>
            <person name="Jiang J.F."/>
            <person name="Wang Q."/>
            <person name="Zhang B."/>
            <person name="Ji P."/>
            <person name="Bell-Sakyi L."/>
            <person name="Cui X.M."/>
            <person name="Yuan T.T."/>
            <person name="Jiang B.G."/>
            <person name="Yang W.F."/>
            <person name="Lam T.T."/>
            <person name="Chang Q.C."/>
            <person name="Ding S.J."/>
            <person name="Wang X.J."/>
            <person name="Zhu J.G."/>
            <person name="Ruan X.D."/>
            <person name="Zhao L."/>
            <person name="Wei J.T."/>
            <person name="Ye R.Z."/>
            <person name="Que T.C."/>
            <person name="Du C.H."/>
            <person name="Zhou Y.H."/>
            <person name="Cheng J.X."/>
            <person name="Dai P.F."/>
            <person name="Guo W.B."/>
            <person name="Han X.H."/>
            <person name="Huang E.J."/>
            <person name="Li L.F."/>
            <person name="Wei W."/>
            <person name="Gao Y.C."/>
            <person name="Liu J.Z."/>
            <person name="Shao H.Z."/>
            <person name="Wang X."/>
            <person name="Wang C.C."/>
            <person name="Yang T.C."/>
            <person name="Huo Q.B."/>
            <person name="Li W."/>
            <person name="Chen H.Y."/>
            <person name="Chen S.E."/>
            <person name="Zhou L.G."/>
            <person name="Ni X.B."/>
            <person name="Tian J.H."/>
            <person name="Sheng Y."/>
            <person name="Liu T."/>
            <person name="Pan Y.S."/>
            <person name="Xia L.Y."/>
            <person name="Li J."/>
            <person name="Zhao F."/>
            <person name="Cao W.C."/>
        </authorList>
    </citation>
    <scope>NUCLEOTIDE SEQUENCE [LARGE SCALE GENOMIC DNA]</scope>
    <source>
        <strain evidence="12">HaeL-2018</strain>
    </source>
</reference>
<feature type="chain" id="PRO_5039955365" description="acetylcholinesterase" evidence="10">
    <location>
        <begin position="40"/>
        <end position="539"/>
    </location>
</feature>
<keyword evidence="3" id="KW-0719">Serine esterase</keyword>
<feature type="active site" description="Charge relay system" evidence="9">
    <location>
        <position position="481"/>
    </location>
</feature>
<dbReference type="InterPro" id="IPR002018">
    <property type="entry name" value="CarbesteraseB"/>
</dbReference>
<evidence type="ECO:0000256" key="6">
    <source>
        <dbReference type="ARBA" id="ARBA00023157"/>
    </source>
</evidence>
<evidence type="ECO:0000256" key="3">
    <source>
        <dbReference type="ARBA" id="ARBA00022487"/>
    </source>
</evidence>
<keyword evidence="7" id="KW-0325">Glycoprotein</keyword>
<dbReference type="OMA" id="YRLAMTI"/>
<feature type="signal peptide" evidence="10">
    <location>
        <begin position="1"/>
        <end position="39"/>
    </location>
</feature>
<dbReference type="GO" id="GO:0019695">
    <property type="term" value="P:choline metabolic process"/>
    <property type="evidence" value="ECO:0007669"/>
    <property type="project" value="TreeGrafter"/>
</dbReference>
<dbReference type="GO" id="GO:0005886">
    <property type="term" value="C:plasma membrane"/>
    <property type="evidence" value="ECO:0007669"/>
    <property type="project" value="TreeGrafter"/>
</dbReference>
<keyword evidence="10" id="KW-0732">Signal</keyword>
<feature type="domain" description="Carboxylesterase type B" evidence="11">
    <location>
        <begin position="41"/>
        <end position="539"/>
    </location>
</feature>
<evidence type="ECO:0000256" key="7">
    <source>
        <dbReference type="ARBA" id="ARBA00023180"/>
    </source>
</evidence>
<dbReference type="Pfam" id="PF00135">
    <property type="entry name" value="COesterase"/>
    <property type="match status" value="1"/>
</dbReference>
<dbReference type="GO" id="GO:0006581">
    <property type="term" value="P:acetylcholine catabolic process"/>
    <property type="evidence" value="ECO:0007669"/>
    <property type="project" value="TreeGrafter"/>
</dbReference>
<feature type="active site" description="Charge relay system" evidence="9">
    <location>
        <position position="366"/>
    </location>
</feature>
<dbReference type="SUPFAM" id="SSF53474">
    <property type="entry name" value="alpha/beta-Hydrolases"/>
    <property type="match status" value="1"/>
</dbReference>
<sequence length="539" mass="59057">MKLVGGAPRSAHGADRPSFFFTTLVVLLATCFLPSCTSASDPVITIGSGMIAGKRIKVGNKEVDAFLGIPFAVPPVGDLRFERPRPVAPWNGTFTAKGIRAPCWQTTLRFIEGAPLDYSSIASEDCLYLNVWRRPSNCEAGCDNKKKRPVVVYIHGGAFLWGDAALFLYDPANFVALHDVVFVTFNYRLSALGFLSLDRPELPGNMGLWDQNLALKWVHANAARIGGDPNEVTLIGHSAGGISVGLHAASPLSRGLFKRGVMMSGSPLSLILGTSHKGQGKFIGLAGSLGCYDAKRKLDDQLGDVISCLKKLEASFIYKTIESQGPMQQVFLPVWGDELIPEDPLSEDTLRNLDLKEIVLGNVLNEGTLTLDNIKYATPVLQHILAVDYRLAITTVIQPMFGIGVSLARRIVEAYLGNHDVEHTPDQVTQVISELLGDAVFDCPVQLMSELTSRKRVPTYRYVFAHRPSHSYWPEWMGVAHADEIMYVLGSLPFINDTNRHGGVLRGVSSDLLNHTYTAQEERHMEELVGAFYSFAKTG</sequence>
<accession>A0A9J6G1L8</accession>
<evidence type="ECO:0000256" key="10">
    <source>
        <dbReference type="SAM" id="SignalP"/>
    </source>
</evidence>
<organism evidence="12 13">
    <name type="scientific">Haemaphysalis longicornis</name>
    <name type="common">Bush tick</name>
    <dbReference type="NCBI Taxonomy" id="44386"/>
    <lineage>
        <taxon>Eukaryota</taxon>
        <taxon>Metazoa</taxon>
        <taxon>Ecdysozoa</taxon>
        <taxon>Arthropoda</taxon>
        <taxon>Chelicerata</taxon>
        <taxon>Arachnida</taxon>
        <taxon>Acari</taxon>
        <taxon>Parasitiformes</taxon>
        <taxon>Ixodida</taxon>
        <taxon>Ixodoidea</taxon>
        <taxon>Ixodidae</taxon>
        <taxon>Haemaphysalinae</taxon>
        <taxon>Haemaphysalis</taxon>
    </lineage>
</organism>
<evidence type="ECO:0000256" key="1">
    <source>
        <dbReference type="ARBA" id="ARBA00005964"/>
    </source>
</evidence>
<dbReference type="AlphaFoldDB" id="A0A9J6G1L8"/>
<dbReference type="PROSITE" id="PS00941">
    <property type="entry name" value="CARBOXYLESTERASE_B_2"/>
    <property type="match status" value="1"/>
</dbReference>